<dbReference type="AlphaFoldDB" id="A0A2U8GT43"/>
<name>A0A2U8GT43_9RHOO</name>
<evidence type="ECO:0000256" key="1">
    <source>
        <dbReference type="SAM" id="SignalP"/>
    </source>
</evidence>
<evidence type="ECO:0000313" key="2">
    <source>
        <dbReference type="EMBL" id="AWI76580.1"/>
    </source>
</evidence>
<dbReference type="KEGG" id="acom:CEW83_16285"/>
<accession>A0A2U8GT43</accession>
<keyword evidence="3" id="KW-1185">Reference proteome</keyword>
<protein>
    <recommendedName>
        <fullName evidence="4">Lipoprotein</fullName>
    </recommendedName>
</protein>
<keyword evidence="1" id="KW-0732">Signal</keyword>
<reference evidence="2 3" key="1">
    <citation type="submission" date="2017-06" db="EMBL/GenBank/DDBJ databases">
        <title>Azoarcus.</title>
        <authorList>
            <person name="Woo J.-H."/>
            <person name="Kim H.-S."/>
        </authorList>
    </citation>
    <scope>NUCLEOTIDE SEQUENCE [LARGE SCALE GENOMIC DNA]</scope>
    <source>
        <strain evidence="2 3">TSPY31</strain>
    </source>
</reference>
<feature type="chain" id="PRO_5016041681" description="Lipoprotein" evidence="1">
    <location>
        <begin position="27"/>
        <end position="275"/>
    </location>
</feature>
<dbReference type="EMBL" id="CP022187">
    <property type="protein sequence ID" value="AWI76580.1"/>
    <property type="molecule type" value="Genomic_DNA"/>
</dbReference>
<evidence type="ECO:0008006" key="4">
    <source>
        <dbReference type="Google" id="ProtNLM"/>
    </source>
</evidence>
<dbReference type="Proteomes" id="UP000244930">
    <property type="component" value="Chromosome"/>
</dbReference>
<dbReference type="PROSITE" id="PS51257">
    <property type="entry name" value="PROKAR_LIPOPROTEIN"/>
    <property type="match status" value="1"/>
</dbReference>
<proteinExistence type="predicted"/>
<evidence type="ECO:0000313" key="3">
    <source>
        <dbReference type="Proteomes" id="UP000244930"/>
    </source>
</evidence>
<sequence length="275" mass="29877">MLQLKTVTLAAIVSATACCLAPLTHAADAGKFDIAGITLGMSPEEALKALRVHGVNEQSINESRLSFGYSDGLNNHRTEDFTHMIVAHVDGFVDGKRRTDTFNLFFSPPPKGGKLVAVRRTIENRVDPVTNGQFRAAVLEKYGAPTVQTPANINWQFDGGNRNCLNTSPNGIGIPIPDAGGRNAKSILDMVYARKGGQHDFSRFQTPRVVSLDDCASMLQYNISPGEAKPATRVSAEMIDVKNWVNAELATKTWVEGLRQKAVEQREGSSNKPVL</sequence>
<organism evidence="2 3">
    <name type="scientific">Parazoarcus communis</name>
    <dbReference type="NCBI Taxonomy" id="41977"/>
    <lineage>
        <taxon>Bacteria</taxon>
        <taxon>Pseudomonadati</taxon>
        <taxon>Pseudomonadota</taxon>
        <taxon>Betaproteobacteria</taxon>
        <taxon>Rhodocyclales</taxon>
        <taxon>Zoogloeaceae</taxon>
        <taxon>Parazoarcus</taxon>
    </lineage>
</organism>
<gene>
    <name evidence="2" type="ORF">CEW83_16285</name>
</gene>
<feature type="signal peptide" evidence="1">
    <location>
        <begin position="1"/>
        <end position="26"/>
    </location>
</feature>
<dbReference type="RefSeq" id="WP_108950279.1">
    <property type="nucleotide sequence ID" value="NZ_CP022187.1"/>
</dbReference>